<organism evidence="4 5">
    <name type="scientific">Hymenobacter busanensis</name>
    <dbReference type="NCBI Taxonomy" id="2607656"/>
    <lineage>
        <taxon>Bacteria</taxon>
        <taxon>Pseudomonadati</taxon>
        <taxon>Bacteroidota</taxon>
        <taxon>Cytophagia</taxon>
        <taxon>Cytophagales</taxon>
        <taxon>Hymenobacteraceae</taxon>
        <taxon>Hymenobacter</taxon>
    </lineage>
</organism>
<dbReference type="InterPro" id="IPR017871">
    <property type="entry name" value="ABC_transporter-like_CS"/>
</dbReference>
<comment type="caution">
    <text evidence="4">The sequence shown here is derived from an EMBL/GenBank/DDBJ whole genome shotgun (WGS) entry which is preliminary data.</text>
</comment>
<dbReference type="InterPro" id="IPR003439">
    <property type="entry name" value="ABC_transporter-like_ATP-bd"/>
</dbReference>
<dbReference type="InterPro" id="IPR027417">
    <property type="entry name" value="P-loop_NTPase"/>
</dbReference>
<dbReference type="EMBL" id="VTWU01000002">
    <property type="protein sequence ID" value="KAA9338332.1"/>
    <property type="molecule type" value="Genomic_DNA"/>
</dbReference>
<dbReference type="InterPro" id="IPR003593">
    <property type="entry name" value="AAA+_ATPase"/>
</dbReference>
<proteinExistence type="predicted"/>
<keyword evidence="2" id="KW-0547">Nucleotide-binding</keyword>
<dbReference type="GO" id="GO:0016887">
    <property type="term" value="F:ATP hydrolysis activity"/>
    <property type="evidence" value="ECO:0007669"/>
    <property type="project" value="InterPro"/>
</dbReference>
<dbReference type="SUPFAM" id="SSF52540">
    <property type="entry name" value="P-loop containing nucleoside triphosphate hydrolases"/>
    <property type="match status" value="2"/>
</dbReference>
<dbReference type="GO" id="GO:0005524">
    <property type="term" value="F:ATP binding"/>
    <property type="evidence" value="ECO:0007669"/>
    <property type="project" value="UniProtKB-KW"/>
</dbReference>
<dbReference type="PROSITE" id="PS50893">
    <property type="entry name" value="ABC_TRANSPORTER_2"/>
    <property type="match status" value="2"/>
</dbReference>
<evidence type="ECO:0000313" key="5">
    <source>
        <dbReference type="Proteomes" id="UP000326380"/>
    </source>
</evidence>
<protein>
    <submittedName>
        <fullName evidence="4">ABC-F family ATP-binding cassette domain-containing protein</fullName>
    </submittedName>
</protein>
<dbReference type="InterPro" id="IPR050611">
    <property type="entry name" value="ABCF"/>
</dbReference>
<keyword evidence="5" id="KW-1185">Reference proteome</keyword>
<dbReference type="AlphaFoldDB" id="A0A7L5A202"/>
<dbReference type="PANTHER" id="PTHR19211">
    <property type="entry name" value="ATP-BINDING TRANSPORT PROTEIN-RELATED"/>
    <property type="match status" value="1"/>
</dbReference>
<dbReference type="Pfam" id="PF00005">
    <property type="entry name" value="ABC_tran"/>
    <property type="match status" value="2"/>
</dbReference>
<name>A0A7L5A202_9BACT</name>
<evidence type="ECO:0000256" key="2">
    <source>
        <dbReference type="ARBA" id="ARBA00022741"/>
    </source>
</evidence>
<dbReference type="PANTHER" id="PTHR19211:SF6">
    <property type="entry name" value="BLL7188 PROTEIN"/>
    <property type="match status" value="1"/>
</dbReference>
<evidence type="ECO:0000256" key="3">
    <source>
        <dbReference type="ARBA" id="ARBA00022840"/>
    </source>
</evidence>
<reference evidence="4 5" key="1">
    <citation type="submission" date="2019-09" db="EMBL/GenBank/DDBJ databases">
        <title>Genome sequence of Hymenobacter sp. M3.</title>
        <authorList>
            <person name="Srinivasan S."/>
        </authorList>
    </citation>
    <scope>NUCLEOTIDE SEQUENCE [LARGE SCALE GENOMIC DNA]</scope>
    <source>
        <strain evidence="4 5">M3</strain>
    </source>
</reference>
<dbReference type="SMART" id="SM00382">
    <property type="entry name" value="AAA"/>
    <property type="match status" value="2"/>
</dbReference>
<sequence>MSIVLNALSYTHPDGEVLFRDLHLALAAGSKASLVGHNGVGKSTLLQLIAGHLQPTAGSATLAEPPYYVPQHLGQYDDYTLAQALGIEAKLQALAAILGGNAAPAHFACLDDDWGVEERVQAALAFWHLQHVPLTQPLGALSGGEKTKVFLAGVLVQTPGIVLLDEPSNHLDTESRGLLYDFIRRSPATLLVVSHDRALLNLLEPTLELTPTAVEAYGGNYDFYRAQKDGQLAALQAQLDDSHKTLHQAQQKARELAEQRHKLEARGKAGQHKKGLPRIVAGNLKRQAEQSSAHLKEVQSEKLSGLTDRVQQLRAQLREQHALKIDLTQSDLHRGKVLVEAQAVNVGYGPRPLWPQPLTLQLRSGDRVRLAGPNGAGKTTLLRLLTGQLAPSAGTVARADFEYFYIDQGYSLIDNERTVFEQIQHFNSRGLLEHELKTVLHYHQFPRDGWDRRCEGLSGGEKMKLLLCCLTVRNNAPDLLILDEPTNNLDLRSQQVLTEAVKDFRGTILLISHDQHFVDEIGVAATITLP</sequence>
<dbReference type="CDD" id="cd03221">
    <property type="entry name" value="ABCF_EF-3"/>
    <property type="match status" value="2"/>
</dbReference>
<dbReference type="Proteomes" id="UP000326380">
    <property type="component" value="Unassembled WGS sequence"/>
</dbReference>
<dbReference type="RefSeq" id="WP_151077856.1">
    <property type="nucleotide sequence ID" value="NZ_CP047647.1"/>
</dbReference>
<accession>A0A7L5A202</accession>
<gene>
    <name evidence="4" type="ORF">F0P96_05720</name>
</gene>
<dbReference type="PROSITE" id="PS00211">
    <property type="entry name" value="ABC_TRANSPORTER_1"/>
    <property type="match status" value="2"/>
</dbReference>
<keyword evidence="1" id="KW-0677">Repeat</keyword>
<dbReference type="Gene3D" id="3.40.50.300">
    <property type="entry name" value="P-loop containing nucleotide triphosphate hydrolases"/>
    <property type="match status" value="2"/>
</dbReference>
<evidence type="ECO:0000313" key="4">
    <source>
        <dbReference type="EMBL" id="KAA9338332.1"/>
    </source>
</evidence>
<evidence type="ECO:0000256" key="1">
    <source>
        <dbReference type="ARBA" id="ARBA00022737"/>
    </source>
</evidence>
<dbReference type="FunFam" id="3.40.50.300:FF:001320">
    <property type="entry name" value="Heme ABC transporter ATP-binding protein"/>
    <property type="match status" value="1"/>
</dbReference>
<keyword evidence="3 4" id="KW-0067">ATP-binding</keyword>